<sequence>MMGKDNHNKPVIKSYRDALQTPTKQDRAQCANIVKTSAKPKAPTTTQNHHLTTLRSSICDLICQYPEGILLSQIRQACPLVLHPDVLEPYPSTRQLLASLPDVVRLEGFGVQTLVLPALQHDHCDVAVSNSCLLKSQEETVRTTLTD</sequence>
<dbReference type="Proteomes" id="UP001557470">
    <property type="component" value="Unassembled WGS sequence"/>
</dbReference>
<evidence type="ECO:0000313" key="1">
    <source>
        <dbReference type="EMBL" id="KAL1022736.1"/>
    </source>
</evidence>
<proteinExistence type="predicted"/>
<organism evidence="1 2">
    <name type="scientific">Umbra pygmaea</name>
    <name type="common">Eastern mudminnow</name>
    <dbReference type="NCBI Taxonomy" id="75934"/>
    <lineage>
        <taxon>Eukaryota</taxon>
        <taxon>Metazoa</taxon>
        <taxon>Chordata</taxon>
        <taxon>Craniata</taxon>
        <taxon>Vertebrata</taxon>
        <taxon>Euteleostomi</taxon>
        <taxon>Actinopterygii</taxon>
        <taxon>Neopterygii</taxon>
        <taxon>Teleostei</taxon>
        <taxon>Protacanthopterygii</taxon>
        <taxon>Esociformes</taxon>
        <taxon>Umbridae</taxon>
        <taxon>Umbra</taxon>
    </lineage>
</organism>
<accession>A0ABD0XMW8</accession>
<dbReference type="EMBL" id="JAGEUA010000001">
    <property type="protein sequence ID" value="KAL1022736.1"/>
    <property type="molecule type" value="Genomic_DNA"/>
</dbReference>
<gene>
    <name evidence="1" type="ORF">UPYG_G00031660</name>
</gene>
<reference evidence="1 2" key="1">
    <citation type="submission" date="2024-06" db="EMBL/GenBank/DDBJ databases">
        <authorList>
            <person name="Pan Q."/>
            <person name="Wen M."/>
            <person name="Jouanno E."/>
            <person name="Zahm M."/>
            <person name="Klopp C."/>
            <person name="Cabau C."/>
            <person name="Louis A."/>
            <person name="Berthelot C."/>
            <person name="Parey E."/>
            <person name="Roest Crollius H."/>
            <person name="Montfort J."/>
            <person name="Robinson-Rechavi M."/>
            <person name="Bouchez O."/>
            <person name="Lampietro C."/>
            <person name="Lopez Roques C."/>
            <person name="Donnadieu C."/>
            <person name="Postlethwait J."/>
            <person name="Bobe J."/>
            <person name="Verreycken H."/>
            <person name="Guiguen Y."/>
        </authorList>
    </citation>
    <scope>NUCLEOTIDE SEQUENCE [LARGE SCALE GENOMIC DNA]</scope>
    <source>
        <strain evidence="1">Up_M1</strain>
        <tissue evidence="1">Testis</tissue>
    </source>
</reference>
<keyword evidence="2" id="KW-1185">Reference proteome</keyword>
<dbReference type="AlphaFoldDB" id="A0ABD0XMW8"/>
<comment type="caution">
    <text evidence="1">The sequence shown here is derived from an EMBL/GenBank/DDBJ whole genome shotgun (WGS) entry which is preliminary data.</text>
</comment>
<name>A0ABD0XMW8_UMBPY</name>
<protein>
    <submittedName>
        <fullName evidence="1">Uncharacterized protein</fullName>
    </submittedName>
</protein>
<evidence type="ECO:0000313" key="2">
    <source>
        <dbReference type="Proteomes" id="UP001557470"/>
    </source>
</evidence>